<sequence>MGETTTILDTRGMTCPIPVLRTNKALRGMAPGATLTVLATDPAALKDFPAYAEETGHTLLSAETGADGVHRFVLRRKATP</sequence>
<reference evidence="3 4" key="1">
    <citation type="submission" date="2020-08" db="EMBL/GenBank/DDBJ databases">
        <title>Genomic Encyclopedia of Type Strains, Phase IV (KMG-IV): sequencing the most valuable type-strain genomes for metagenomic binning, comparative biology and taxonomic classification.</title>
        <authorList>
            <person name="Goeker M."/>
        </authorList>
    </citation>
    <scope>NUCLEOTIDE SEQUENCE [LARGE SCALE GENOMIC DNA]</scope>
    <source>
        <strain evidence="3 4">DSM 19979</strain>
    </source>
</reference>
<organism evidence="3 4">
    <name type="scientific">Roseococcus suduntuyensis</name>
    <dbReference type="NCBI Taxonomy" id="455361"/>
    <lineage>
        <taxon>Bacteria</taxon>
        <taxon>Pseudomonadati</taxon>
        <taxon>Pseudomonadota</taxon>
        <taxon>Alphaproteobacteria</taxon>
        <taxon>Acetobacterales</taxon>
        <taxon>Roseomonadaceae</taxon>
        <taxon>Roseococcus</taxon>
    </lineage>
</organism>
<feature type="domain" description="UPF0033" evidence="2">
    <location>
        <begin position="8"/>
        <end position="32"/>
    </location>
</feature>
<evidence type="ECO:0000313" key="4">
    <source>
        <dbReference type="Proteomes" id="UP000553193"/>
    </source>
</evidence>
<dbReference type="PANTHER" id="PTHR33279:SF6">
    <property type="entry name" value="SULFUR CARRIER PROTEIN YEDF-RELATED"/>
    <property type="match status" value="1"/>
</dbReference>
<evidence type="ECO:0000313" key="3">
    <source>
        <dbReference type="EMBL" id="MBB3900255.1"/>
    </source>
</evidence>
<dbReference type="SUPFAM" id="SSF64307">
    <property type="entry name" value="SirA-like"/>
    <property type="match status" value="1"/>
</dbReference>
<name>A0A840AJP4_9PROT</name>
<dbReference type="EC" id="2.8.1.-" evidence="3"/>
<dbReference type="PANTHER" id="PTHR33279">
    <property type="entry name" value="SULFUR CARRIER PROTEIN YEDF-RELATED"/>
    <property type="match status" value="1"/>
</dbReference>
<dbReference type="PROSITE" id="PS01148">
    <property type="entry name" value="UPF0033"/>
    <property type="match status" value="1"/>
</dbReference>
<evidence type="ECO:0000259" key="2">
    <source>
        <dbReference type="PROSITE" id="PS01148"/>
    </source>
</evidence>
<gene>
    <name evidence="3" type="ORF">GGQ83_003731</name>
</gene>
<accession>A0A840AJP4</accession>
<comment type="caution">
    <text evidence="3">The sequence shown here is derived from an EMBL/GenBank/DDBJ whole genome shotgun (WGS) entry which is preliminary data.</text>
</comment>
<dbReference type="CDD" id="cd00291">
    <property type="entry name" value="SirA_YedF_YeeD"/>
    <property type="match status" value="1"/>
</dbReference>
<dbReference type="RefSeq" id="WP_184386484.1">
    <property type="nucleotide sequence ID" value="NZ_JACIDJ010000009.1"/>
</dbReference>
<comment type="similarity">
    <text evidence="1">Belongs to the sulfur carrier protein TusA family.</text>
</comment>
<keyword evidence="3" id="KW-0808">Transferase</keyword>
<protein>
    <submittedName>
        <fullName evidence="3">tRNA 2-thiouridine synthesizing protein A</fullName>
        <ecNumber evidence="3">2.8.1.-</ecNumber>
    </submittedName>
</protein>
<dbReference type="EMBL" id="JACIDJ010000009">
    <property type="protein sequence ID" value="MBB3900255.1"/>
    <property type="molecule type" value="Genomic_DNA"/>
</dbReference>
<evidence type="ECO:0000256" key="1">
    <source>
        <dbReference type="ARBA" id="ARBA00008984"/>
    </source>
</evidence>
<keyword evidence="4" id="KW-1185">Reference proteome</keyword>
<dbReference type="AlphaFoldDB" id="A0A840AJP4"/>
<dbReference type="GO" id="GO:0016740">
    <property type="term" value="F:transferase activity"/>
    <property type="evidence" value="ECO:0007669"/>
    <property type="project" value="UniProtKB-KW"/>
</dbReference>
<dbReference type="Proteomes" id="UP000553193">
    <property type="component" value="Unassembled WGS sequence"/>
</dbReference>
<dbReference type="InterPro" id="IPR036868">
    <property type="entry name" value="TusA-like_sf"/>
</dbReference>
<dbReference type="Gene3D" id="3.30.110.40">
    <property type="entry name" value="TusA-like domain"/>
    <property type="match status" value="1"/>
</dbReference>
<dbReference type="Pfam" id="PF01206">
    <property type="entry name" value="TusA"/>
    <property type="match status" value="1"/>
</dbReference>
<proteinExistence type="inferred from homology"/>
<dbReference type="InterPro" id="IPR001455">
    <property type="entry name" value="TusA-like"/>
</dbReference>